<protein>
    <recommendedName>
        <fullName evidence="3">Lipoprotein</fullName>
    </recommendedName>
</protein>
<name>A0ABP7GIE9_9FLAO</name>
<reference evidence="2" key="1">
    <citation type="journal article" date="2019" name="Int. J. Syst. Evol. Microbiol.">
        <title>The Global Catalogue of Microorganisms (GCM) 10K type strain sequencing project: providing services to taxonomists for standard genome sequencing and annotation.</title>
        <authorList>
            <consortium name="The Broad Institute Genomics Platform"/>
            <consortium name="The Broad Institute Genome Sequencing Center for Infectious Disease"/>
            <person name="Wu L."/>
            <person name="Ma J."/>
        </authorList>
    </citation>
    <scope>NUCLEOTIDE SEQUENCE [LARGE SCALE GENOMIC DNA]</scope>
    <source>
        <strain evidence="2">JCM 17337</strain>
    </source>
</reference>
<dbReference type="Proteomes" id="UP001500748">
    <property type="component" value="Unassembled WGS sequence"/>
</dbReference>
<accession>A0ABP7GIE9</accession>
<dbReference type="EMBL" id="BAABDU010000003">
    <property type="protein sequence ID" value="GAA3766836.1"/>
    <property type="molecule type" value="Genomic_DNA"/>
</dbReference>
<evidence type="ECO:0000313" key="1">
    <source>
        <dbReference type="EMBL" id="GAA3766836.1"/>
    </source>
</evidence>
<sequence length="164" mass="19684">MKRSIFCILILSSLFACNHKKENTPIYNIETESKYEISEEDSIITMNQLGTNYDTLINRIRKKGDREAYMELFYHLMESTREEQTDSVMALSKIMAQKYHYETAYFDYFTALCKKQNIEVYYEDYMSIDISKMDKTSKKMAEDWLQQMIKNKIITKQQYDSIRK</sequence>
<dbReference type="RefSeq" id="WP_345143564.1">
    <property type="nucleotide sequence ID" value="NZ_BAABDU010000003.1"/>
</dbReference>
<proteinExistence type="predicted"/>
<evidence type="ECO:0008006" key="3">
    <source>
        <dbReference type="Google" id="ProtNLM"/>
    </source>
</evidence>
<dbReference type="PROSITE" id="PS51257">
    <property type="entry name" value="PROKAR_LIPOPROTEIN"/>
    <property type="match status" value="1"/>
</dbReference>
<gene>
    <name evidence="1" type="ORF">GCM10022423_19450</name>
</gene>
<keyword evidence="2" id="KW-1185">Reference proteome</keyword>
<organism evidence="1 2">
    <name type="scientific">Flavobacterium ginsengiterrae</name>
    <dbReference type="NCBI Taxonomy" id="871695"/>
    <lineage>
        <taxon>Bacteria</taxon>
        <taxon>Pseudomonadati</taxon>
        <taxon>Bacteroidota</taxon>
        <taxon>Flavobacteriia</taxon>
        <taxon>Flavobacteriales</taxon>
        <taxon>Flavobacteriaceae</taxon>
        <taxon>Flavobacterium</taxon>
    </lineage>
</organism>
<evidence type="ECO:0000313" key="2">
    <source>
        <dbReference type="Proteomes" id="UP001500748"/>
    </source>
</evidence>
<comment type="caution">
    <text evidence="1">The sequence shown here is derived from an EMBL/GenBank/DDBJ whole genome shotgun (WGS) entry which is preliminary data.</text>
</comment>